<dbReference type="PROSITE" id="PS00907">
    <property type="entry name" value="UROD_2"/>
    <property type="match status" value="1"/>
</dbReference>
<evidence type="ECO:0000256" key="1">
    <source>
        <dbReference type="ARBA" id="ARBA00002448"/>
    </source>
</evidence>
<feature type="domain" description="Uroporphyrinogen decarboxylase (URO-D)" evidence="14">
    <location>
        <begin position="25"/>
        <end position="34"/>
    </location>
</feature>
<evidence type="ECO:0000256" key="10">
    <source>
        <dbReference type="ARBA" id="ARBA00023239"/>
    </source>
</evidence>
<dbReference type="InterPro" id="IPR000257">
    <property type="entry name" value="Uroporphyrinogen_deCOase"/>
</dbReference>
<evidence type="ECO:0000256" key="7">
    <source>
        <dbReference type="ARBA" id="ARBA00014308"/>
    </source>
</evidence>
<evidence type="ECO:0000256" key="9">
    <source>
        <dbReference type="ARBA" id="ARBA00022793"/>
    </source>
</evidence>
<keyword evidence="11 12" id="KW-0627">Porphyrin biosynthesis</keyword>
<evidence type="ECO:0000256" key="11">
    <source>
        <dbReference type="ARBA" id="ARBA00023244"/>
    </source>
</evidence>
<evidence type="ECO:0000313" key="17">
    <source>
        <dbReference type="Proteomes" id="UP000317494"/>
    </source>
</evidence>
<feature type="domain" description="Uroporphyrinogen decarboxylase (URO-D)" evidence="15">
    <location>
        <begin position="147"/>
        <end position="163"/>
    </location>
</feature>
<evidence type="ECO:0000256" key="8">
    <source>
        <dbReference type="ARBA" id="ARBA00022490"/>
    </source>
</evidence>
<dbReference type="Pfam" id="PF01208">
    <property type="entry name" value="URO-D"/>
    <property type="match status" value="1"/>
</dbReference>
<dbReference type="GO" id="GO:0005829">
    <property type="term" value="C:cytosol"/>
    <property type="evidence" value="ECO:0007669"/>
    <property type="project" value="TreeGrafter"/>
</dbReference>
<dbReference type="GO" id="GO:0004853">
    <property type="term" value="F:uroporphyrinogen decarboxylase activity"/>
    <property type="evidence" value="ECO:0007669"/>
    <property type="project" value="UniProtKB-EC"/>
</dbReference>
<comment type="caution">
    <text evidence="16">The sequence shown here is derived from an EMBL/GenBank/DDBJ whole genome shotgun (WGS) entry which is preliminary data.</text>
</comment>
<keyword evidence="9 12" id="KW-0210">Decarboxylase</keyword>
<dbReference type="CDD" id="cd00717">
    <property type="entry name" value="URO-D"/>
    <property type="match status" value="1"/>
</dbReference>
<organism evidence="16 17">
    <name type="scientific">Synchytrium endobioticum</name>
    <dbReference type="NCBI Taxonomy" id="286115"/>
    <lineage>
        <taxon>Eukaryota</taxon>
        <taxon>Fungi</taxon>
        <taxon>Fungi incertae sedis</taxon>
        <taxon>Chytridiomycota</taxon>
        <taxon>Chytridiomycota incertae sedis</taxon>
        <taxon>Chytridiomycetes</taxon>
        <taxon>Synchytriales</taxon>
        <taxon>Synchytriaceae</taxon>
        <taxon>Synchytrium</taxon>
    </lineage>
</organism>
<dbReference type="PANTHER" id="PTHR21091">
    <property type="entry name" value="METHYLTETRAHYDROFOLATE:HOMOCYSTEINE METHYLTRANSFERASE RELATED"/>
    <property type="match status" value="1"/>
</dbReference>
<dbReference type="STRING" id="286115.A0A507DDR7"/>
<dbReference type="NCBIfam" id="TIGR01464">
    <property type="entry name" value="hemE"/>
    <property type="match status" value="1"/>
</dbReference>
<dbReference type="EMBL" id="QEAN01000079">
    <property type="protein sequence ID" value="TPX49656.1"/>
    <property type="molecule type" value="Genomic_DNA"/>
</dbReference>
<protein>
    <recommendedName>
        <fullName evidence="7 12">Uroporphyrinogen decarboxylase</fullName>
        <ecNumber evidence="6 12">4.1.1.37</ecNumber>
    </recommendedName>
</protein>
<comment type="catalytic activity">
    <reaction evidence="12">
        <text>uroporphyrinogen III + 4 H(+) = coproporphyrinogen III + 4 CO2</text>
        <dbReference type="Rhea" id="RHEA:19865"/>
        <dbReference type="ChEBI" id="CHEBI:15378"/>
        <dbReference type="ChEBI" id="CHEBI:16526"/>
        <dbReference type="ChEBI" id="CHEBI:57308"/>
        <dbReference type="ChEBI" id="CHEBI:57309"/>
        <dbReference type="EC" id="4.1.1.37"/>
    </reaction>
</comment>
<keyword evidence="8" id="KW-0963">Cytoplasm</keyword>
<dbReference type="EC" id="4.1.1.37" evidence="6 12"/>
<comment type="subunit">
    <text evidence="5">Homodimer.</text>
</comment>
<evidence type="ECO:0000256" key="13">
    <source>
        <dbReference type="RuleBase" id="RU004169"/>
    </source>
</evidence>
<dbReference type="SUPFAM" id="SSF51726">
    <property type="entry name" value="UROD/MetE-like"/>
    <property type="match status" value="1"/>
</dbReference>
<accession>A0A507DDR7</accession>
<dbReference type="Gene3D" id="3.20.20.210">
    <property type="match status" value="1"/>
</dbReference>
<comment type="similarity">
    <text evidence="4 13">Belongs to the uroporphyrinogen decarboxylase family.</text>
</comment>
<dbReference type="InterPro" id="IPR006361">
    <property type="entry name" value="Uroporphyrinogen_deCO2ase_HemE"/>
</dbReference>
<gene>
    <name evidence="16" type="primary">HEM12</name>
    <name evidence="16" type="ORF">SeMB42_g02539</name>
</gene>
<comment type="subcellular location">
    <subcellularLocation>
        <location evidence="2">Cytoplasm</location>
    </subcellularLocation>
</comment>
<dbReference type="InterPro" id="IPR038071">
    <property type="entry name" value="UROD/MetE-like_sf"/>
</dbReference>
<sequence length="365" mass="40691">MDASAPPRNDLILRAARGEPVERVPVWIMRQAGRYLPEFRDTRATAEFFTVCRTPELACRLTLQPIRRYGDLLDAAIIFSDILVVPQALGMECQMLPGTGPHFPAPIRAPQDIDRLRHSVDVYSELGYVFDAIAMTRKELDGACPLFGFAGAPWTVMAYMIEGGGSRTLAKSKAFLYRHPESSHRLLKLITDLTIDYLVGQIKAGAQILQVFDSNAGELSPHVFNRFSLPYLRQISTSVKSKLASLQLPTVPMVVFAKGAHFAIKELSDSNYDVVSLDWTMNPSNVRAVTKDKVALQGNADPTLLYADKDTIEKEVRRMLADFGTQGYIANLGHGMLPDHDPEHLKWYLEAIRDISREMIATASK</sequence>
<evidence type="ECO:0000256" key="2">
    <source>
        <dbReference type="ARBA" id="ARBA00004496"/>
    </source>
</evidence>
<dbReference type="FunFam" id="3.20.20.210:FF:000001">
    <property type="entry name" value="Uroporphyrinogen decarboxylase"/>
    <property type="match status" value="1"/>
</dbReference>
<dbReference type="Proteomes" id="UP000317494">
    <property type="component" value="Unassembled WGS sequence"/>
</dbReference>
<dbReference type="HAMAP" id="MF_00218">
    <property type="entry name" value="URO_D"/>
    <property type="match status" value="1"/>
</dbReference>
<proteinExistence type="inferred from homology"/>
<dbReference type="VEuPathDB" id="FungiDB:SeMB42_g02539"/>
<keyword evidence="17" id="KW-1185">Reference proteome</keyword>
<evidence type="ECO:0000256" key="12">
    <source>
        <dbReference type="RuleBase" id="RU000554"/>
    </source>
</evidence>
<evidence type="ECO:0000259" key="14">
    <source>
        <dbReference type="PROSITE" id="PS00906"/>
    </source>
</evidence>
<evidence type="ECO:0000259" key="15">
    <source>
        <dbReference type="PROSITE" id="PS00907"/>
    </source>
</evidence>
<dbReference type="GO" id="GO:0006782">
    <property type="term" value="P:protoporphyrinogen IX biosynthetic process"/>
    <property type="evidence" value="ECO:0007669"/>
    <property type="project" value="UniProtKB-UniPathway"/>
</dbReference>
<dbReference type="UniPathway" id="UPA00251">
    <property type="reaction ID" value="UER00321"/>
</dbReference>
<name>A0A507DDR7_9FUNG</name>
<evidence type="ECO:0000256" key="5">
    <source>
        <dbReference type="ARBA" id="ARBA00011738"/>
    </source>
</evidence>
<reference evidence="16 17" key="1">
    <citation type="journal article" date="2019" name="Sci. Rep.">
        <title>Comparative genomics of chytrid fungi reveal insights into the obligate biotrophic and pathogenic lifestyle of Synchytrium endobioticum.</title>
        <authorList>
            <person name="van de Vossenberg B.T.L.H."/>
            <person name="Warris S."/>
            <person name="Nguyen H.D.T."/>
            <person name="van Gent-Pelzer M.P.E."/>
            <person name="Joly D.L."/>
            <person name="van de Geest H.C."/>
            <person name="Bonants P.J.M."/>
            <person name="Smith D.S."/>
            <person name="Levesque C.A."/>
            <person name="van der Lee T.A.J."/>
        </authorList>
    </citation>
    <scope>NUCLEOTIDE SEQUENCE [LARGE SCALE GENOMIC DNA]</scope>
    <source>
        <strain evidence="16 17">MB42</strain>
    </source>
</reference>
<comment type="pathway">
    <text evidence="3 12">Porphyrin-containing compound metabolism; protoporphyrin-IX biosynthesis; coproporphyrinogen-III from 5-aminolevulinate: step 4/4.</text>
</comment>
<evidence type="ECO:0000256" key="3">
    <source>
        <dbReference type="ARBA" id="ARBA00004804"/>
    </source>
</evidence>
<keyword evidence="10 12" id="KW-0456">Lyase</keyword>
<dbReference type="PANTHER" id="PTHR21091:SF169">
    <property type="entry name" value="UROPORPHYRINOGEN DECARBOXYLASE"/>
    <property type="match status" value="1"/>
</dbReference>
<dbReference type="AlphaFoldDB" id="A0A507DDR7"/>
<evidence type="ECO:0000313" key="16">
    <source>
        <dbReference type="EMBL" id="TPX49656.1"/>
    </source>
</evidence>
<evidence type="ECO:0000256" key="4">
    <source>
        <dbReference type="ARBA" id="ARBA00009935"/>
    </source>
</evidence>
<dbReference type="PROSITE" id="PS00906">
    <property type="entry name" value="UROD_1"/>
    <property type="match status" value="1"/>
</dbReference>
<evidence type="ECO:0000256" key="6">
    <source>
        <dbReference type="ARBA" id="ARBA00012288"/>
    </source>
</evidence>
<comment type="function">
    <text evidence="1">Catalyzes the decarboxylation of four acetate groups of uroporphyrinogen-III to yield coproporphyrinogen-III.</text>
</comment>